<name>A0A347ZJT6_9TELE</name>
<gene>
    <name evidence="17" type="primary">ND6</name>
</gene>
<proteinExistence type="inferred from homology"/>
<keyword evidence="8" id="KW-1278">Translocase</keyword>
<dbReference type="CTD" id="4541"/>
<keyword evidence="11" id="KW-0520">NAD</keyword>
<reference evidence="17" key="2">
    <citation type="journal article" date="2018" name="PLoS ONE">
        <title>Resolving deep-sea pelagic saccopharyngiform eel mysteries: Identification of Neocyema and Monognathidae leptocephali and establishment of a new fish family "Neocyematidae" based on larvae, adults and mitogenomic gene orders.</title>
        <authorList>
            <person name="Poulsen J.Y."/>
            <person name="Miller M.J."/>
            <person name="Sado T."/>
            <person name="Hanel R."/>
            <person name="Tsukamoto T."/>
            <person name="Miya M."/>
        </authorList>
    </citation>
    <scope>NUCLEOTIDE SEQUENCE</scope>
</reference>
<evidence type="ECO:0000256" key="7">
    <source>
        <dbReference type="ARBA" id="ARBA00022692"/>
    </source>
</evidence>
<dbReference type="GO" id="GO:0031966">
    <property type="term" value="C:mitochondrial membrane"/>
    <property type="evidence" value="ECO:0007669"/>
    <property type="project" value="UniProtKB-SubCell"/>
</dbReference>
<keyword evidence="6" id="KW-0679">Respiratory chain</keyword>
<feature type="transmembrane region" description="Helical" evidence="16">
    <location>
        <begin position="24"/>
        <end position="46"/>
    </location>
</feature>
<evidence type="ECO:0000256" key="10">
    <source>
        <dbReference type="ARBA" id="ARBA00022989"/>
    </source>
</evidence>
<evidence type="ECO:0000256" key="13">
    <source>
        <dbReference type="ARBA" id="ARBA00023136"/>
    </source>
</evidence>
<dbReference type="PANTHER" id="PTHR11435">
    <property type="entry name" value="NADH UBIQUINONE OXIDOREDUCTASE SUBUNIT ND6"/>
    <property type="match status" value="1"/>
</dbReference>
<dbReference type="GO" id="GO:0008137">
    <property type="term" value="F:NADH dehydrogenase (ubiquinone) activity"/>
    <property type="evidence" value="ECO:0007669"/>
    <property type="project" value="UniProtKB-EC"/>
</dbReference>
<evidence type="ECO:0000313" key="17">
    <source>
        <dbReference type="EMBL" id="BBA85501.1"/>
    </source>
</evidence>
<dbReference type="GeneID" id="37622619"/>
<evidence type="ECO:0000256" key="15">
    <source>
        <dbReference type="ARBA" id="ARBA00049551"/>
    </source>
</evidence>
<keyword evidence="10 16" id="KW-1133">Transmembrane helix</keyword>
<evidence type="ECO:0000256" key="2">
    <source>
        <dbReference type="ARBA" id="ARBA00005698"/>
    </source>
</evidence>
<protein>
    <recommendedName>
        <fullName evidence="4">NADH-ubiquinone oxidoreductase chain 6</fullName>
        <ecNumber evidence="3">7.1.1.2</ecNumber>
    </recommendedName>
    <alternativeName>
        <fullName evidence="14">NADH dehydrogenase subunit 6</fullName>
    </alternativeName>
</protein>
<dbReference type="RefSeq" id="YP_009510320.1">
    <property type="nucleotide sequence ID" value="NC_039137.1"/>
</dbReference>
<keyword evidence="13 16" id="KW-0472">Membrane</keyword>
<comment type="subcellular location">
    <subcellularLocation>
        <location evidence="1">Mitochondrion membrane</location>
        <topology evidence="1">Multi-pass membrane protein</topology>
    </subcellularLocation>
</comment>
<evidence type="ECO:0000256" key="9">
    <source>
        <dbReference type="ARBA" id="ARBA00022982"/>
    </source>
</evidence>
<evidence type="ECO:0000256" key="8">
    <source>
        <dbReference type="ARBA" id="ARBA00022967"/>
    </source>
</evidence>
<accession>A0A347ZJT6</accession>
<feature type="transmembrane region" description="Helical" evidence="16">
    <location>
        <begin position="134"/>
        <end position="162"/>
    </location>
</feature>
<keyword evidence="9" id="KW-0249">Electron transport</keyword>
<comment type="similarity">
    <text evidence="2">Belongs to the complex I subunit 6 family.</text>
</comment>
<evidence type="ECO:0000256" key="4">
    <source>
        <dbReference type="ARBA" id="ARBA00021095"/>
    </source>
</evidence>
<evidence type="ECO:0000256" key="1">
    <source>
        <dbReference type="ARBA" id="ARBA00004225"/>
    </source>
</evidence>
<evidence type="ECO:0000256" key="11">
    <source>
        <dbReference type="ARBA" id="ARBA00023027"/>
    </source>
</evidence>
<evidence type="ECO:0000256" key="12">
    <source>
        <dbReference type="ARBA" id="ARBA00023128"/>
    </source>
</evidence>
<keyword evidence="7 16" id="KW-0812">Transmembrane</keyword>
<dbReference type="PANTHER" id="PTHR11435:SF1">
    <property type="entry name" value="NADH-UBIQUINONE OXIDOREDUCTASE CHAIN 6"/>
    <property type="match status" value="1"/>
</dbReference>
<comment type="catalytic activity">
    <reaction evidence="15">
        <text>a ubiquinone + NADH + 5 H(+)(in) = a ubiquinol + NAD(+) + 4 H(+)(out)</text>
        <dbReference type="Rhea" id="RHEA:29091"/>
        <dbReference type="Rhea" id="RHEA-COMP:9565"/>
        <dbReference type="Rhea" id="RHEA-COMP:9566"/>
        <dbReference type="ChEBI" id="CHEBI:15378"/>
        <dbReference type="ChEBI" id="CHEBI:16389"/>
        <dbReference type="ChEBI" id="CHEBI:17976"/>
        <dbReference type="ChEBI" id="CHEBI:57540"/>
        <dbReference type="ChEBI" id="CHEBI:57945"/>
        <dbReference type="EC" id="7.1.1.2"/>
    </reaction>
</comment>
<dbReference type="InterPro" id="IPR050269">
    <property type="entry name" value="ComplexI_Subunit6"/>
</dbReference>
<keyword evidence="12 17" id="KW-0496">Mitochondrion</keyword>
<sequence>MNYISFSQFYYCWGFWGGIKSSPYYAALGSVGGFGVGLYFGMFDLFGGMQQYSYSAALIADPYPEAWGIWPVLGRVLFFGLLVMIWGFMFGDWEWGYNMGWGLMPMPASGNIYCGVADELHNLSYLRGDFCGVAFLYGLGGMMLIICGWGLLITLFSVLELVRGQSRGALRAI</sequence>
<keyword evidence="5" id="KW-0813">Transport</keyword>
<evidence type="ECO:0000256" key="16">
    <source>
        <dbReference type="SAM" id="Phobius"/>
    </source>
</evidence>
<feature type="transmembrane region" description="Helical" evidence="16">
    <location>
        <begin position="67"/>
        <end position="89"/>
    </location>
</feature>
<organism evidence="17">
    <name type="scientific">Neocyema erythrosoma</name>
    <dbReference type="NCBI Taxonomy" id="2024705"/>
    <lineage>
        <taxon>Eukaryota</taxon>
        <taxon>Metazoa</taxon>
        <taxon>Chordata</taxon>
        <taxon>Craniata</taxon>
        <taxon>Vertebrata</taxon>
        <taxon>Euteleostomi</taxon>
        <taxon>Actinopterygii</taxon>
        <taxon>Neopterygii</taxon>
        <taxon>Teleostei</taxon>
        <taxon>Anguilliformes</taxon>
        <taxon>Cyematidae</taxon>
        <taxon>Neocyema</taxon>
    </lineage>
</organism>
<evidence type="ECO:0000256" key="14">
    <source>
        <dbReference type="ARBA" id="ARBA00031019"/>
    </source>
</evidence>
<dbReference type="EC" id="7.1.1.2" evidence="3"/>
<dbReference type="EMBL" id="AP018345">
    <property type="protein sequence ID" value="BBA85501.1"/>
    <property type="molecule type" value="Genomic_DNA"/>
</dbReference>
<evidence type="ECO:0000256" key="5">
    <source>
        <dbReference type="ARBA" id="ARBA00022448"/>
    </source>
</evidence>
<evidence type="ECO:0000256" key="3">
    <source>
        <dbReference type="ARBA" id="ARBA00012944"/>
    </source>
</evidence>
<dbReference type="AlphaFoldDB" id="A0A347ZJT6"/>
<evidence type="ECO:0000256" key="6">
    <source>
        <dbReference type="ARBA" id="ARBA00022660"/>
    </source>
</evidence>
<reference evidence="17" key="1">
    <citation type="submission" date="2017-08" db="EMBL/GenBank/DDBJ databases">
        <authorList>
            <person name="Poulsen JY."/>
        </authorList>
    </citation>
    <scope>NUCLEOTIDE SEQUENCE</scope>
</reference>
<geneLocation type="mitochondrion" evidence="17"/>